<proteinExistence type="predicted"/>
<evidence type="ECO:0000313" key="1">
    <source>
        <dbReference type="EMBL" id="AEP95017.1"/>
    </source>
</evidence>
<dbReference type="RefSeq" id="WP_031942696.1">
    <property type="nucleotide sequence ID" value="NZ_CATNZI010000011.1"/>
</dbReference>
<reference evidence="1" key="1">
    <citation type="journal article" date="2011" name="MBio">
        <title>Necrotic Enteritis-Derived Clostridium perfringens Strain with Three Closely Related Independently Conjugative Toxin and Antibiotic Resistance Plasmids.</title>
        <authorList>
            <person name="Bannam T.L."/>
            <person name="Yan X.X."/>
            <person name="Harrison P.F."/>
            <person name="Seemann T."/>
            <person name="Keyburn A.L."/>
            <person name="Stubenrauch C."/>
            <person name="Weeramantri L.H."/>
            <person name="Cheung J.K."/>
            <person name="McClane B.A."/>
            <person name="Boyce J.D."/>
            <person name="Moore R.J."/>
            <person name="Rood J.I."/>
        </authorList>
    </citation>
    <scope>NUCLEOTIDE SEQUENCE</scope>
    <source>
        <strain evidence="1">EHE-NE18</strain>
        <plasmid evidence="1">pJIR3536</plasmid>
    </source>
</reference>
<gene>
    <name evidence="1" type="ORF">pNetB_00041</name>
</gene>
<dbReference type="EMBL" id="JN689219">
    <property type="protein sequence ID" value="AEP95017.1"/>
    <property type="molecule type" value="Genomic_DNA"/>
</dbReference>
<sequence length="46" mass="5584">MKDNLKEIFLNELKNNKHNQEEIIKLMPKKGLNLELKLTQKMKLKY</sequence>
<organism evidence="1">
    <name type="scientific">Clostridium perfringens</name>
    <dbReference type="NCBI Taxonomy" id="1502"/>
    <lineage>
        <taxon>Bacteria</taxon>
        <taxon>Bacillati</taxon>
        <taxon>Bacillota</taxon>
        <taxon>Clostridia</taxon>
        <taxon>Eubacteriales</taxon>
        <taxon>Clostridiaceae</taxon>
        <taxon>Clostridium</taxon>
    </lineage>
</organism>
<geneLocation type="plasmid" evidence="1">
    <name>pJIR3536</name>
</geneLocation>
<dbReference type="AlphaFoldDB" id="G5DSH6"/>
<protein>
    <submittedName>
        <fullName evidence="1">Uncharacterized protein</fullName>
    </submittedName>
</protein>
<name>G5DSH6_CLOPF</name>
<accession>G5DSH6</accession>
<keyword evidence="1" id="KW-0614">Plasmid</keyword>